<dbReference type="OrthoDB" id="123207at2759"/>
<evidence type="ECO:0000313" key="2">
    <source>
        <dbReference type="EMBL" id="KAF2890508.1"/>
    </source>
</evidence>
<dbReference type="InterPro" id="IPR029526">
    <property type="entry name" value="PGBD"/>
</dbReference>
<gene>
    <name evidence="2" type="ORF">ILUMI_15665</name>
</gene>
<dbReference type="AlphaFoldDB" id="A0A8K0CTN4"/>
<dbReference type="EMBL" id="VTPC01051014">
    <property type="protein sequence ID" value="KAF2890508.1"/>
    <property type="molecule type" value="Genomic_DNA"/>
</dbReference>
<name>A0A8K0CTN4_IGNLU</name>
<evidence type="ECO:0000259" key="1">
    <source>
        <dbReference type="Pfam" id="PF13843"/>
    </source>
</evidence>
<dbReference type="PANTHER" id="PTHR47272">
    <property type="entry name" value="DDE_TNP_1_7 DOMAIN-CONTAINING PROTEIN"/>
    <property type="match status" value="1"/>
</dbReference>
<proteinExistence type="predicted"/>
<dbReference type="Pfam" id="PF13843">
    <property type="entry name" value="DDE_Tnp_1_7"/>
    <property type="match status" value="2"/>
</dbReference>
<sequence length="430" mass="49761">MTLILKTRFLTQLISNKINKSKKNYKWCKNDSMYGPGTLPPFLGSEATNIQGNSSLEYFLSFFTEDIVENIVYQTNIYAAQNNKLNVGFTKKEFCRFLGINLIMSYIKYPRLRFYWSSDEGLQINLIANSMSVNRYELILRYMHFIDWKKTSYAAEPKEYQSIDEQIIPLKGRLVRAGVSAYINGIEVYQGASGYRGVISDFGVCADVVLRLSSDLSESSRSYYESENITVTKWLDNNAVHVASSCTGNKLQNCIQRWCKFFRTMILINRPFAVGFYNKNMGGVDLLDQLLALYPSRRRNKRWYIRVLMHFLDVVVVNAWILFKQNGNTKHDLLEFKTSVGRALINIGTNNVNRKGRPRSVTPPSILKPRKPSYHAPDKIRKDQFGHWPKLTDIKNARRCHSKTCSRKTKHICKRCNEPCCLDCFEDFHA</sequence>
<feature type="domain" description="PiggyBac transposable element-derived protein" evidence="1">
    <location>
        <begin position="55"/>
        <end position="163"/>
    </location>
</feature>
<accession>A0A8K0CTN4</accession>
<reference evidence="2" key="1">
    <citation type="submission" date="2019-08" db="EMBL/GenBank/DDBJ databases">
        <title>The genome of the North American firefly Photinus pyralis.</title>
        <authorList>
            <consortium name="Photinus pyralis genome working group"/>
            <person name="Fallon T.R."/>
            <person name="Sander Lower S.E."/>
            <person name="Weng J.-K."/>
        </authorList>
    </citation>
    <scope>NUCLEOTIDE SEQUENCE</scope>
    <source>
        <strain evidence="2">TRF0915ILg1</strain>
        <tissue evidence="2">Whole body</tissue>
    </source>
</reference>
<organism evidence="2 3">
    <name type="scientific">Ignelater luminosus</name>
    <name type="common">Cucubano</name>
    <name type="synonym">Pyrophorus luminosus</name>
    <dbReference type="NCBI Taxonomy" id="2038154"/>
    <lineage>
        <taxon>Eukaryota</taxon>
        <taxon>Metazoa</taxon>
        <taxon>Ecdysozoa</taxon>
        <taxon>Arthropoda</taxon>
        <taxon>Hexapoda</taxon>
        <taxon>Insecta</taxon>
        <taxon>Pterygota</taxon>
        <taxon>Neoptera</taxon>
        <taxon>Endopterygota</taxon>
        <taxon>Coleoptera</taxon>
        <taxon>Polyphaga</taxon>
        <taxon>Elateriformia</taxon>
        <taxon>Elateroidea</taxon>
        <taxon>Elateridae</taxon>
        <taxon>Agrypninae</taxon>
        <taxon>Pyrophorini</taxon>
        <taxon>Ignelater</taxon>
    </lineage>
</organism>
<comment type="caution">
    <text evidence="2">The sequence shown here is derived from an EMBL/GenBank/DDBJ whole genome shotgun (WGS) entry which is preliminary data.</text>
</comment>
<dbReference type="PANTHER" id="PTHR47272:SF2">
    <property type="entry name" value="PIGGYBAC TRANSPOSABLE ELEMENT-DERIVED PROTEIN 3-LIKE"/>
    <property type="match status" value="1"/>
</dbReference>
<dbReference type="Proteomes" id="UP000801492">
    <property type="component" value="Unassembled WGS sequence"/>
</dbReference>
<protein>
    <recommendedName>
        <fullName evidence="1">PiggyBac transposable element-derived protein domain-containing protein</fullName>
    </recommendedName>
</protein>
<feature type="domain" description="PiggyBac transposable element-derived protein" evidence="1">
    <location>
        <begin position="219"/>
        <end position="320"/>
    </location>
</feature>
<keyword evidence="3" id="KW-1185">Reference proteome</keyword>
<evidence type="ECO:0000313" key="3">
    <source>
        <dbReference type="Proteomes" id="UP000801492"/>
    </source>
</evidence>